<name>A0A9N8DEQ9_9STRA</name>
<keyword evidence="1" id="KW-0472">Membrane</keyword>
<dbReference type="EMBL" id="CAICTM010000059">
    <property type="protein sequence ID" value="CAB9499394.1"/>
    <property type="molecule type" value="Genomic_DNA"/>
</dbReference>
<keyword evidence="1" id="KW-1133">Transmembrane helix</keyword>
<keyword evidence="1" id="KW-0812">Transmembrane</keyword>
<evidence type="ECO:0000313" key="2">
    <source>
        <dbReference type="EMBL" id="CAB9499394.1"/>
    </source>
</evidence>
<reference evidence="2" key="1">
    <citation type="submission" date="2020-06" db="EMBL/GenBank/DDBJ databases">
        <authorList>
            <consortium name="Plant Systems Biology data submission"/>
        </authorList>
    </citation>
    <scope>NUCLEOTIDE SEQUENCE</scope>
    <source>
        <strain evidence="2">D6</strain>
    </source>
</reference>
<feature type="transmembrane region" description="Helical" evidence="1">
    <location>
        <begin position="52"/>
        <end position="72"/>
    </location>
</feature>
<evidence type="ECO:0000256" key="1">
    <source>
        <dbReference type="SAM" id="Phobius"/>
    </source>
</evidence>
<gene>
    <name evidence="2" type="ORF">SEMRO_60_G034471.1</name>
</gene>
<sequence length="109" mass="12566">MAGNGTVLINPKLSRFFSATKQADARMMCILFDWGTQCNRCSFDLDGLHMYWYRYMHGMYFYSSSGSGLFILHFEKKTEGRFAFFAMFCANNVSDSTDVLQEGLTCRCR</sequence>
<dbReference type="Proteomes" id="UP001153069">
    <property type="component" value="Unassembled WGS sequence"/>
</dbReference>
<evidence type="ECO:0000313" key="3">
    <source>
        <dbReference type="Proteomes" id="UP001153069"/>
    </source>
</evidence>
<protein>
    <submittedName>
        <fullName evidence="2">Uncharacterized protein</fullName>
    </submittedName>
</protein>
<organism evidence="2 3">
    <name type="scientific">Seminavis robusta</name>
    <dbReference type="NCBI Taxonomy" id="568900"/>
    <lineage>
        <taxon>Eukaryota</taxon>
        <taxon>Sar</taxon>
        <taxon>Stramenopiles</taxon>
        <taxon>Ochrophyta</taxon>
        <taxon>Bacillariophyta</taxon>
        <taxon>Bacillariophyceae</taxon>
        <taxon>Bacillariophycidae</taxon>
        <taxon>Naviculales</taxon>
        <taxon>Naviculaceae</taxon>
        <taxon>Seminavis</taxon>
    </lineage>
</organism>
<accession>A0A9N8DEQ9</accession>
<proteinExistence type="predicted"/>
<keyword evidence="3" id="KW-1185">Reference proteome</keyword>
<dbReference type="AlphaFoldDB" id="A0A9N8DEQ9"/>
<comment type="caution">
    <text evidence="2">The sequence shown here is derived from an EMBL/GenBank/DDBJ whole genome shotgun (WGS) entry which is preliminary data.</text>
</comment>